<proteinExistence type="inferred from homology"/>
<dbReference type="Gene3D" id="1.10.287.460">
    <property type="entry name" value="Peptidyl-prolyl cis-trans isomerase, FKBP-type, N-terminal domain"/>
    <property type="match status" value="1"/>
</dbReference>
<comment type="catalytic activity">
    <reaction evidence="1 5 6">
        <text>[protein]-peptidylproline (omega=180) = [protein]-peptidylproline (omega=0)</text>
        <dbReference type="Rhea" id="RHEA:16237"/>
        <dbReference type="Rhea" id="RHEA-COMP:10747"/>
        <dbReference type="Rhea" id="RHEA-COMP:10748"/>
        <dbReference type="ChEBI" id="CHEBI:83833"/>
        <dbReference type="ChEBI" id="CHEBI:83834"/>
        <dbReference type="EC" id="5.2.1.8"/>
    </reaction>
</comment>
<dbReference type="EC" id="5.2.1.8" evidence="6"/>
<evidence type="ECO:0000256" key="5">
    <source>
        <dbReference type="PROSITE-ProRule" id="PRU00277"/>
    </source>
</evidence>
<keyword evidence="7" id="KW-0732">Signal</keyword>
<dbReference type="PROSITE" id="PS50059">
    <property type="entry name" value="FKBP_PPIASE"/>
    <property type="match status" value="1"/>
</dbReference>
<dbReference type="InterPro" id="IPR000774">
    <property type="entry name" value="PPIase_FKBP_N"/>
</dbReference>
<feature type="signal peptide" evidence="7">
    <location>
        <begin position="1"/>
        <end position="21"/>
    </location>
</feature>
<dbReference type="InterPro" id="IPR046357">
    <property type="entry name" value="PPIase_dom_sf"/>
</dbReference>
<evidence type="ECO:0000256" key="7">
    <source>
        <dbReference type="SAM" id="SignalP"/>
    </source>
</evidence>
<evidence type="ECO:0000256" key="2">
    <source>
        <dbReference type="ARBA" id="ARBA00006577"/>
    </source>
</evidence>
<dbReference type="PANTHER" id="PTHR43811">
    <property type="entry name" value="FKBP-TYPE PEPTIDYL-PROLYL CIS-TRANS ISOMERASE FKPA"/>
    <property type="match status" value="1"/>
</dbReference>
<keyword evidence="4 5" id="KW-0413">Isomerase</keyword>
<gene>
    <name evidence="9" type="ORF">MU846_12780</name>
</gene>
<accession>A0ABT0E9R4</accession>
<dbReference type="Proteomes" id="UP001165524">
    <property type="component" value="Unassembled WGS sequence"/>
</dbReference>
<dbReference type="EMBL" id="JALKII010000010">
    <property type="protein sequence ID" value="MCK0538582.1"/>
    <property type="molecule type" value="Genomic_DNA"/>
</dbReference>
<dbReference type="InterPro" id="IPR001179">
    <property type="entry name" value="PPIase_FKBP_dom"/>
</dbReference>
<evidence type="ECO:0000259" key="8">
    <source>
        <dbReference type="PROSITE" id="PS50059"/>
    </source>
</evidence>
<evidence type="ECO:0000313" key="10">
    <source>
        <dbReference type="Proteomes" id="UP001165524"/>
    </source>
</evidence>
<comment type="similarity">
    <text evidence="2 6">Belongs to the FKBP-type PPIase family.</text>
</comment>
<dbReference type="Gene3D" id="3.10.50.40">
    <property type="match status" value="1"/>
</dbReference>
<dbReference type="GO" id="GO:0016853">
    <property type="term" value="F:isomerase activity"/>
    <property type="evidence" value="ECO:0007669"/>
    <property type="project" value="UniProtKB-KW"/>
</dbReference>
<dbReference type="SUPFAM" id="SSF54534">
    <property type="entry name" value="FKBP-like"/>
    <property type="match status" value="1"/>
</dbReference>
<reference evidence="9" key="1">
    <citation type="submission" date="2022-04" db="EMBL/GenBank/DDBJ databases">
        <title>Alcanivorax sp. CY1518 draft genome sequence.</title>
        <authorList>
            <person name="Zhao G."/>
            <person name="An M."/>
        </authorList>
    </citation>
    <scope>NUCLEOTIDE SEQUENCE</scope>
    <source>
        <strain evidence="9">CY1518</strain>
    </source>
</reference>
<keyword evidence="3 5" id="KW-0697">Rotamase</keyword>
<comment type="caution">
    <text evidence="9">The sequence shown here is derived from an EMBL/GenBank/DDBJ whole genome shotgun (WGS) entry which is preliminary data.</text>
</comment>
<evidence type="ECO:0000256" key="1">
    <source>
        <dbReference type="ARBA" id="ARBA00000971"/>
    </source>
</evidence>
<dbReference type="PANTHER" id="PTHR43811:SF23">
    <property type="entry name" value="FKBP-TYPE 22 KDA PEPTIDYL-PROLYL CIS-TRANS ISOMERASE"/>
    <property type="match status" value="1"/>
</dbReference>
<sequence>MRILYLATASLLVIGCSQHTATLDDLATDQQRASYAVGMQVGKQLAPQIEQAELDPALLMLAMQTILEGDESQLLLDDAMAAEATAAYQEALTRRFEAERAENIALNQAAGEALLASNRARAEVTTLPSGLQYERLAGEPNGRQPTLEDTVLAHFHGTLPDGTVIDSSLDREQPASIPLKRVMPGWQEALQLMSEGEKWRIVLPPELAYGDESAGQHILPHSTLIFEIELIEIRPQA</sequence>
<feature type="domain" description="PPIase FKBP-type" evidence="8">
    <location>
        <begin position="148"/>
        <end position="234"/>
    </location>
</feature>
<dbReference type="PROSITE" id="PS51257">
    <property type="entry name" value="PROKAR_LIPOPROTEIN"/>
    <property type="match status" value="1"/>
</dbReference>
<keyword evidence="10" id="KW-1185">Reference proteome</keyword>
<name>A0ABT0E9R4_9GAMM</name>
<feature type="chain" id="PRO_5045523472" description="Peptidyl-prolyl cis-trans isomerase" evidence="7">
    <location>
        <begin position="22"/>
        <end position="237"/>
    </location>
</feature>
<evidence type="ECO:0000256" key="6">
    <source>
        <dbReference type="RuleBase" id="RU003915"/>
    </source>
</evidence>
<protein>
    <recommendedName>
        <fullName evidence="6">Peptidyl-prolyl cis-trans isomerase</fullName>
        <ecNumber evidence="6">5.2.1.8</ecNumber>
    </recommendedName>
</protein>
<dbReference type="Pfam" id="PF00254">
    <property type="entry name" value="FKBP_C"/>
    <property type="match status" value="1"/>
</dbReference>
<evidence type="ECO:0000256" key="3">
    <source>
        <dbReference type="ARBA" id="ARBA00023110"/>
    </source>
</evidence>
<dbReference type="Pfam" id="PF01346">
    <property type="entry name" value="FKBP_N"/>
    <property type="match status" value="1"/>
</dbReference>
<organism evidence="9 10">
    <name type="scientific">Alcanivorax quisquiliarum</name>
    <dbReference type="NCBI Taxonomy" id="2933565"/>
    <lineage>
        <taxon>Bacteria</taxon>
        <taxon>Pseudomonadati</taxon>
        <taxon>Pseudomonadota</taxon>
        <taxon>Gammaproteobacteria</taxon>
        <taxon>Oceanospirillales</taxon>
        <taxon>Alcanivoracaceae</taxon>
        <taxon>Alcanivorax</taxon>
    </lineage>
</organism>
<evidence type="ECO:0000256" key="4">
    <source>
        <dbReference type="ARBA" id="ARBA00023235"/>
    </source>
</evidence>
<evidence type="ECO:0000313" key="9">
    <source>
        <dbReference type="EMBL" id="MCK0538582.1"/>
    </source>
</evidence>
<dbReference type="InterPro" id="IPR036944">
    <property type="entry name" value="PPIase_FKBP_N_sf"/>
</dbReference>
<dbReference type="RefSeq" id="WP_246953355.1">
    <property type="nucleotide sequence ID" value="NZ_JALKII010000010.1"/>
</dbReference>